<dbReference type="AlphaFoldDB" id="A0A0H3J968"/>
<reference evidence="1 4" key="1">
    <citation type="journal article" date="2015" name="Genome Announc.">
        <title>Complete Genome Sequence of the Nitrogen-Fixing and Solvent-Producing Clostridium pasteurianum DSM 525.</title>
        <authorList>
            <person name="Poehlein A."/>
            <person name="Grosse-Honebrink A."/>
            <person name="Zhang Y."/>
            <person name="Minton N.P."/>
            <person name="Daniel R."/>
        </authorList>
    </citation>
    <scope>NUCLEOTIDE SEQUENCE [LARGE SCALE GENOMIC DNA]</scope>
    <source>
        <strain evidence="1">DSM 525</strain>
        <strain evidence="4">DSM 525 / ATCC 6013</strain>
    </source>
</reference>
<organism evidence="1 4">
    <name type="scientific">Clostridium pasteurianum DSM 525 = ATCC 6013</name>
    <dbReference type="NCBI Taxonomy" id="1262449"/>
    <lineage>
        <taxon>Bacteria</taxon>
        <taxon>Bacillati</taxon>
        <taxon>Bacillota</taxon>
        <taxon>Clostridia</taxon>
        <taxon>Eubacteriales</taxon>
        <taxon>Clostridiaceae</taxon>
        <taxon>Clostridium</taxon>
    </lineage>
</organism>
<dbReference type="EMBL" id="CP009268">
    <property type="protein sequence ID" value="AJA54047.1"/>
    <property type="molecule type" value="Genomic_DNA"/>
</dbReference>
<reference evidence="2 3" key="3">
    <citation type="journal article" name="Genome Announc.">
        <title>Improved Draft Genome Sequence of Clostridium pasteurianum Strain ATCC 6013 (DSM 525) Using a Hybrid Next-Generation Sequencing Approach.</title>
        <authorList>
            <person name="Pyne M.E."/>
            <person name="Utturkar S."/>
            <person name="Brown S.D."/>
            <person name="Moo-Young M."/>
            <person name="Chung D.A."/>
            <person name="Chou C.P."/>
        </authorList>
    </citation>
    <scope>NUCLEOTIDE SEQUENCE [LARGE SCALE GENOMIC DNA]</scope>
    <source>
        <strain evidence="2 3">ATCC 6013</strain>
    </source>
</reference>
<proteinExistence type="predicted"/>
<dbReference type="PATRIC" id="fig|1262449.3.peg.2101"/>
<dbReference type="KEGG" id="cpae:CPAST_c40300"/>
<protein>
    <recommendedName>
        <fullName evidence="5">Minor capsid protein</fullName>
    </recommendedName>
</protein>
<name>A0A0H3J968_CLOPA</name>
<dbReference type="GeneID" id="93076105"/>
<keyword evidence="4" id="KW-1185">Reference proteome</keyword>
<dbReference type="EMBL" id="JPGY02000001">
    <property type="protein sequence ID" value="KRU13928.1"/>
    <property type="molecule type" value="Genomic_DNA"/>
</dbReference>
<dbReference type="KEGG" id="cpat:CLPA_c40300"/>
<dbReference type="Proteomes" id="UP000028042">
    <property type="component" value="Unassembled WGS sequence"/>
</dbReference>
<sequence>MKARVKIKLNNSAIKTLEQAKKQATEMTAEAILSDIKTSVVVPKQTGELERSGFIDPTGLSWGACRIIFDTPYARRLYWHPEYDFRKDKNPMAQGKWMHAYLYGRKKNYAKDIYKKFLKQLSKGLVK</sequence>
<dbReference type="Proteomes" id="UP000030905">
    <property type="component" value="Chromosome"/>
</dbReference>
<evidence type="ECO:0000313" key="4">
    <source>
        <dbReference type="Proteomes" id="UP000030905"/>
    </source>
</evidence>
<evidence type="ECO:0008006" key="5">
    <source>
        <dbReference type="Google" id="ProtNLM"/>
    </source>
</evidence>
<evidence type="ECO:0000313" key="3">
    <source>
        <dbReference type="Proteomes" id="UP000028042"/>
    </source>
</evidence>
<evidence type="ECO:0000313" key="1">
    <source>
        <dbReference type="EMBL" id="AJA54047.1"/>
    </source>
</evidence>
<reference evidence="2" key="2">
    <citation type="submission" date="2015-10" db="EMBL/GenBank/DDBJ databases">
        <title>Improved Draft Genome Sequence of Clostridium pasteurianum Strain ATCC 6013 (DSM 525) Using a Hybrid Next-Generation Sequencing Approach.</title>
        <authorList>
            <person name="Pyne M.E."/>
            <person name="Utturkar S.M."/>
            <person name="Brown S.D."/>
            <person name="Moo-Young M."/>
            <person name="Chung D.A."/>
            <person name="Chou P.C."/>
        </authorList>
    </citation>
    <scope>NUCLEOTIDE SEQUENCE</scope>
    <source>
        <strain evidence="2">ATCC 6013</strain>
    </source>
</reference>
<evidence type="ECO:0000313" key="2">
    <source>
        <dbReference type="EMBL" id="KRU13928.1"/>
    </source>
</evidence>
<accession>A0A0H3J968</accession>
<gene>
    <name evidence="1" type="ORF">CLPA_c40300</name>
    <name evidence="2" type="ORF">CP6013_03184</name>
</gene>
<dbReference type="RefSeq" id="WP_003444984.1">
    <property type="nucleotide sequence ID" value="NZ_ANZB01000006.1"/>
</dbReference>
<dbReference type="eggNOG" id="ENOG5032S0A">
    <property type="taxonomic scope" value="Bacteria"/>
</dbReference>